<dbReference type="PANTHER" id="PTHR43586:SF8">
    <property type="entry name" value="CYSTEINE DESULFURASE 1, CHLOROPLASTIC"/>
    <property type="match status" value="1"/>
</dbReference>
<evidence type="ECO:0000256" key="3">
    <source>
        <dbReference type="ARBA" id="ARBA00012239"/>
    </source>
</evidence>
<protein>
    <recommendedName>
        <fullName evidence="3 8">Cysteine desulfurase</fullName>
        <ecNumber evidence="3 8">2.8.1.7</ecNumber>
    </recommendedName>
</protein>
<dbReference type="SUPFAM" id="SSF53383">
    <property type="entry name" value="PLP-dependent transferases"/>
    <property type="match status" value="1"/>
</dbReference>
<dbReference type="NCBIfam" id="TIGR01979">
    <property type="entry name" value="sufS"/>
    <property type="match status" value="1"/>
</dbReference>
<feature type="domain" description="Aminotransferase class V" evidence="9">
    <location>
        <begin position="42"/>
        <end position="428"/>
    </location>
</feature>
<dbReference type="InterPro" id="IPR015421">
    <property type="entry name" value="PyrdxlP-dep_Trfase_major"/>
</dbReference>
<keyword evidence="5 8" id="KW-0663">Pyridoxal phosphate</keyword>
<dbReference type="Proteomes" id="UP000198802">
    <property type="component" value="Unassembled WGS sequence"/>
</dbReference>
<comment type="function">
    <text evidence="8">Catalyzes the removal of elemental sulfur and selenium atoms from L-cysteine, L-cystine, L-selenocysteine, and L-selenocystine to produce L-alanine.</text>
</comment>
<dbReference type="Pfam" id="PF00266">
    <property type="entry name" value="Aminotran_5"/>
    <property type="match status" value="1"/>
</dbReference>
<dbReference type="InterPro" id="IPR010970">
    <property type="entry name" value="Cys_dSase_SufS"/>
</dbReference>
<dbReference type="AlphaFoldDB" id="A0A0S4QEE6"/>
<dbReference type="PANTHER" id="PTHR43586">
    <property type="entry name" value="CYSTEINE DESULFURASE"/>
    <property type="match status" value="1"/>
</dbReference>
<dbReference type="Gene3D" id="3.40.640.10">
    <property type="entry name" value="Type I PLP-dependent aspartate aminotransferase-like (Major domain)"/>
    <property type="match status" value="1"/>
</dbReference>
<name>A0A0S4QEE6_9ACTN</name>
<dbReference type="Gene3D" id="3.90.1150.10">
    <property type="entry name" value="Aspartate Aminotransferase, domain 1"/>
    <property type="match status" value="1"/>
</dbReference>
<evidence type="ECO:0000313" key="10">
    <source>
        <dbReference type="EMBL" id="CUU53857.1"/>
    </source>
</evidence>
<evidence type="ECO:0000256" key="2">
    <source>
        <dbReference type="ARBA" id="ARBA00010447"/>
    </source>
</evidence>
<keyword evidence="11" id="KW-1185">Reference proteome</keyword>
<evidence type="ECO:0000256" key="7">
    <source>
        <dbReference type="RuleBase" id="RU004504"/>
    </source>
</evidence>
<organism evidence="10 11">
    <name type="scientific">Parafrankia irregularis</name>
    <dbReference type="NCBI Taxonomy" id="795642"/>
    <lineage>
        <taxon>Bacteria</taxon>
        <taxon>Bacillati</taxon>
        <taxon>Actinomycetota</taxon>
        <taxon>Actinomycetes</taxon>
        <taxon>Frankiales</taxon>
        <taxon>Frankiaceae</taxon>
        <taxon>Parafrankia</taxon>
    </lineage>
</organism>
<evidence type="ECO:0000256" key="4">
    <source>
        <dbReference type="ARBA" id="ARBA00022679"/>
    </source>
</evidence>
<gene>
    <name evidence="10" type="ORF">Ga0074812_101355</name>
</gene>
<dbReference type="InterPro" id="IPR015422">
    <property type="entry name" value="PyrdxlP-dep_Trfase_small"/>
</dbReference>
<dbReference type="RefSeq" id="WP_091270812.1">
    <property type="nucleotide sequence ID" value="NZ_FAOZ01000001.1"/>
</dbReference>
<dbReference type="GO" id="GO:0016829">
    <property type="term" value="F:lyase activity"/>
    <property type="evidence" value="ECO:0007669"/>
    <property type="project" value="UniProtKB-KW"/>
</dbReference>
<evidence type="ECO:0000256" key="5">
    <source>
        <dbReference type="ARBA" id="ARBA00022898"/>
    </source>
</evidence>
<dbReference type="GO" id="GO:0006534">
    <property type="term" value="P:cysteine metabolic process"/>
    <property type="evidence" value="ECO:0007669"/>
    <property type="project" value="UniProtKB-UniRule"/>
</dbReference>
<comment type="similarity">
    <text evidence="2 8">Belongs to the class-V pyridoxal-phosphate-dependent aminotransferase family. Csd subfamily.</text>
</comment>
<dbReference type="EMBL" id="FAOZ01000001">
    <property type="protein sequence ID" value="CUU53857.1"/>
    <property type="molecule type" value="Genomic_DNA"/>
</dbReference>
<evidence type="ECO:0000259" key="9">
    <source>
        <dbReference type="Pfam" id="PF00266"/>
    </source>
</evidence>
<reference evidence="11" key="1">
    <citation type="submission" date="2015-11" db="EMBL/GenBank/DDBJ databases">
        <authorList>
            <person name="Varghese N."/>
        </authorList>
    </citation>
    <scope>NUCLEOTIDE SEQUENCE [LARGE SCALE GENOMIC DNA]</scope>
    <source>
        <strain evidence="11">DSM 45899</strain>
    </source>
</reference>
<sequence length="441" mass="47661">MTIIETRQPGTVAASTLGFDVERVRRDFPILARTVHDGLPLVYLDSAATSQKPLAVLDAERAYYERHNANVHRGIHVLAEEATALYEDARDKIAAFVGAPDRREIVFTKNSSEALNLVAYAMSNAVSGGAEAERFRLGPGDEVVITEMEHHSNLVPWQMLCARTGATLRWIGLTEDGRLDIAHLDEVITERAKVVSFVHQSNILGTVNPVAKIVARAREVGALTVLDGSQSVPHMPIDVVELGVDFLAFTGHKMCGPTGIGVLWGRRELLEVMPPFLGGGEMIEVVTMEASTYAAPPHRFEAGTPMISQAVGLGAAVDYLTGLGMGAIAAHEHEVTAYAIDALSAVPGLRIIGPPTAQDRGGAISFVLRDSDDRPLHPHDVGQILDEQGIAVRVGHHCARPVCLRYGVPATTRASFHLYSTTAEVDALVEGLDQVRRFFLR</sequence>
<keyword evidence="4 8" id="KW-0808">Transferase</keyword>
<evidence type="ECO:0000256" key="8">
    <source>
        <dbReference type="RuleBase" id="RU004506"/>
    </source>
</evidence>
<dbReference type="EC" id="2.8.1.7" evidence="3 8"/>
<accession>A0A0S4QEE6</accession>
<evidence type="ECO:0000256" key="6">
    <source>
        <dbReference type="ARBA" id="ARBA00050776"/>
    </source>
</evidence>
<keyword evidence="10" id="KW-0456">Lyase</keyword>
<dbReference type="CDD" id="cd06453">
    <property type="entry name" value="SufS_like"/>
    <property type="match status" value="1"/>
</dbReference>
<dbReference type="InterPro" id="IPR020578">
    <property type="entry name" value="Aminotrans_V_PyrdxlP_BS"/>
</dbReference>
<evidence type="ECO:0000313" key="11">
    <source>
        <dbReference type="Proteomes" id="UP000198802"/>
    </source>
</evidence>
<evidence type="ECO:0000256" key="1">
    <source>
        <dbReference type="ARBA" id="ARBA00001933"/>
    </source>
</evidence>
<dbReference type="GO" id="GO:0030170">
    <property type="term" value="F:pyridoxal phosphate binding"/>
    <property type="evidence" value="ECO:0007669"/>
    <property type="project" value="UniProtKB-UniRule"/>
</dbReference>
<comment type="cofactor">
    <cofactor evidence="1 7">
        <name>pyridoxal 5'-phosphate</name>
        <dbReference type="ChEBI" id="CHEBI:597326"/>
    </cofactor>
</comment>
<dbReference type="InterPro" id="IPR015424">
    <property type="entry name" value="PyrdxlP-dep_Trfase"/>
</dbReference>
<dbReference type="GO" id="GO:0031071">
    <property type="term" value="F:cysteine desulfurase activity"/>
    <property type="evidence" value="ECO:0007669"/>
    <property type="project" value="UniProtKB-UniRule"/>
</dbReference>
<proteinExistence type="inferred from homology"/>
<dbReference type="PROSITE" id="PS00595">
    <property type="entry name" value="AA_TRANSFER_CLASS_5"/>
    <property type="match status" value="1"/>
</dbReference>
<comment type="catalytic activity">
    <reaction evidence="6 8">
        <text>(sulfur carrier)-H + L-cysteine = (sulfur carrier)-SH + L-alanine</text>
        <dbReference type="Rhea" id="RHEA:43892"/>
        <dbReference type="Rhea" id="RHEA-COMP:14737"/>
        <dbReference type="Rhea" id="RHEA-COMP:14739"/>
        <dbReference type="ChEBI" id="CHEBI:29917"/>
        <dbReference type="ChEBI" id="CHEBI:35235"/>
        <dbReference type="ChEBI" id="CHEBI:57972"/>
        <dbReference type="ChEBI" id="CHEBI:64428"/>
        <dbReference type="EC" id="2.8.1.7"/>
    </reaction>
</comment>
<dbReference type="InterPro" id="IPR000192">
    <property type="entry name" value="Aminotrans_V_dom"/>
</dbReference>